<evidence type="ECO:0000313" key="1">
    <source>
        <dbReference type="EMBL" id="MCT8972480.1"/>
    </source>
</evidence>
<comment type="caution">
    <text evidence="1">The sequence shown here is derived from an EMBL/GenBank/DDBJ whole genome shotgun (WGS) entry which is preliminary data.</text>
</comment>
<dbReference type="AlphaFoldDB" id="A0AAW5QX02"/>
<dbReference type="EMBL" id="JALIDZ010000004">
    <property type="protein sequence ID" value="MCT8972480.1"/>
    <property type="molecule type" value="Genomic_DNA"/>
</dbReference>
<dbReference type="RefSeq" id="WP_261616038.1">
    <property type="nucleotide sequence ID" value="NZ_JALIDZ010000004.1"/>
</dbReference>
<reference evidence="1 2" key="1">
    <citation type="submission" date="2022-04" db="EMBL/GenBank/DDBJ databases">
        <authorList>
            <person name="Ye Y.-Q."/>
            <person name="Du Z.-J."/>
        </authorList>
    </citation>
    <scope>NUCLEOTIDE SEQUENCE [LARGE SCALE GENOMIC DNA]</scope>
    <source>
        <strain evidence="1 2">A6E488</strain>
    </source>
</reference>
<dbReference type="Proteomes" id="UP001320898">
    <property type="component" value="Unassembled WGS sequence"/>
</dbReference>
<gene>
    <name evidence="1" type="ORF">MUB46_11485</name>
</gene>
<proteinExistence type="predicted"/>
<accession>A0AAW5QX02</accession>
<organism evidence="1 2">
    <name type="scientific">Microbaculum marinisediminis</name>
    <dbReference type="NCBI Taxonomy" id="2931392"/>
    <lineage>
        <taxon>Bacteria</taxon>
        <taxon>Pseudomonadati</taxon>
        <taxon>Pseudomonadota</taxon>
        <taxon>Alphaproteobacteria</taxon>
        <taxon>Hyphomicrobiales</taxon>
        <taxon>Tepidamorphaceae</taxon>
        <taxon>Microbaculum</taxon>
    </lineage>
</organism>
<sequence length="348" mass="39686">MIKVPPPDPIAYLVFHKYPVRNSETLRRPRDYDQSEVYDQSDEKRRAYADELRTKSKNEIKALYDAAKAESLKATLKRAEKEEGERYFNSPPAKAARSTYDYWAKAAYWSEEEATALLLERNPATVKWANVQPYERISPFARKYSSLRELIRRAVVAKQLGKANIPGMLIAWAKRNRIDVPRELEAAIEELGLQVSDWKSHYDWAKKALDDCTKKLNETVEWASAHAEKANALVDQRAQLSDQQVAEAERRTEQAMEYAREAIAARDQVLAELEAARNTSLGTRERESLLKLIVGMAVAGYRYNPSATRNEATSEIAGDLERNGVPLDPDTIRKYLREAAQLLPPETE</sequence>
<evidence type="ECO:0000313" key="2">
    <source>
        <dbReference type="Proteomes" id="UP001320898"/>
    </source>
</evidence>
<keyword evidence="2" id="KW-1185">Reference proteome</keyword>
<name>A0AAW5QX02_9HYPH</name>
<protein>
    <submittedName>
        <fullName evidence="1">Uncharacterized protein</fullName>
    </submittedName>
</protein>